<evidence type="ECO:0000256" key="4">
    <source>
        <dbReference type="ARBA" id="ARBA00023239"/>
    </source>
</evidence>
<protein>
    <submittedName>
        <fullName evidence="10">Cystathionine beta-lyase</fullName>
        <ecNumber evidence="10">4.4.1.8</ecNumber>
    </submittedName>
</protein>
<gene>
    <name evidence="10" type="primary">metC</name>
    <name evidence="10" type="ORF">EYW49_19840</name>
</gene>
<dbReference type="Proteomes" id="UP000292781">
    <property type="component" value="Unassembled WGS sequence"/>
</dbReference>
<evidence type="ECO:0000256" key="3">
    <source>
        <dbReference type="ARBA" id="ARBA00022898"/>
    </source>
</evidence>
<dbReference type="EMBL" id="SJFN01000041">
    <property type="protein sequence ID" value="TBW33636.1"/>
    <property type="molecule type" value="Genomic_DNA"/>
</dbReference>
<evidence type="ECO:0000313" key="10">
    <source>
        <dbReference type="EMBL" id="TBW33636.1"/>
    </source>
</evidence>
<organism evidence="10 11">
    <name type="scientific">Siculibacillus lacustris</name>
    <dbReference type="NCBI Taxonomy" id="1549641"/>
    <lineage>
        <taxon>Bacteria</taxon>
        <taxon>Pseudomonadati</taxon>
        <taxon>Pseudomonadota</taxon>
        <taxon>Alphaproteobacteria</taxon>
        <taxon>Hyphomicrobiales</taxon>
        <taxon>Ancalomicrobiaceae</taxon>
        <taxon>Siculibacillus</taxon>
    </lineage>
</organism>
<dbReference type="GO" id="GO:0047804">
    <property type="term" value="F:cysteine-S-conjugate beta-lyase activity"/>
    <property type="evidence" value="ECO:0007669"/>
    <property type="project" value="UniProtKB-EC"/>
</dbReference>
<dbReference type="EC" id="4.4.1.8" evidence="10"/>
<sequence length="396" mass="42219">MSVKSQTPAKHAVATRLAHLGRGEAGSPFVNPPVIHASTVLFDSVAQIEGRAAKPAKWTYGRRGTPTSQALESAIAELEGAEGTVITPSGASACALALMAVLAAGDHLLMIDTVYGPTRNFCNGVLARFGVETTFFDPLIGAGIAALIRPNTRAIFLESPGSLTFEMPDVPAITAVARAHDILTLIDNTWATPLFFRPLDHGVDVSILAATKYVVGHSDAMVGTISAGPRAWTRVKSTHGDFGQFTGPDDMYLALRGLRTMAVRLAHHQASTLRIAEWLAGRPEVERVLYPALPSDPGHAVWKRDFKGASGLFGFILRPAPARATEVFLDDLELFGLGFSWGGFESLATAPNPRKVRTAVPWTEPGQLIRLQIGLEDPDDLIADLAAGLDRFTAAS</sequence>
<accession>A0A4Q9VFF3</accession>
<comment type="catalytic activity">
    <reaction evidence="6">
        <text>L,L-cystathionine + H2O = L-homocysteine + pyruvate + NH4(+)</text>
        <dbReference type="Rhea" id="RHEA:13965"/>
        <dbReference type="ChEBI" id="CHEBI:15361"/>
        <dbReference type="ChEBI" id="CHEBI:15377"/>
        <dbReference type="ChEBI" id="CHEBI:28938"/>
        <dbReference type="ChEBI" id="CHEBI:58161"/>
        <dbReference type="ChEBI" id="CHEBI:58199"/>
    </reaction>
</comment>
<dbReference type="GO" id="GO:0019450">
    <property type="term" value="P:L-cysteine catabolic process to pyruvate"/>
    <property type="evidence" value="ECO:0007669"/>
    <property type="project" value="TreeGrafter"/>
</dbReference>
<dbReference type="OrthoDB" id="9790858at2"/>
<evidence type="ECO:0000256" key="9">
    <source>
        <dbReference type="RuleBase" id="RU362118"/>
    </source>
</evidence>
<evidence type="ECO:0000256" key="2">
    <source>
        <dbReference type="ARBA" id="ARBA00009077"/>
    </source>
</evidence>
<dbReference type="CDD" id="cd00614">
    <property type="entry name" value="CGS_like"/>
    <property type="match status" value="1"/>
</dbReference>
<dbReference type="InterPro" id="IPR015424">
    <property type="entry name" value="PyrdxlP-dep_Trfase"/>
</dbReference>
<evidence type="ECO:0000256" key="6">
    <source>
        <dbReference type="ARBA" id="ARBA00047517"/>
    </source>
</evidence>
<dbReference type="InterPro" id="IPR015422">
    <property type="entry name" value="PyrdxlP-dep_Trfase_small"/>
</dbReference>
<comment type="similarity">
    <text evidence="2 9">Belongs to the trans-sulfuration enzymes family.</text>
</comment>
<evidence type="ECO:0000313" key="11">
    <source>
        <dbReference type="Proteomes" id="UP000292781"/>
    </source>
</evidence>
<dbReference type="InterPro" id="IPR000277">
    <property type="entry name" value="Cys/Met-Metab_PyrdxlP-dep_enz"/>
</dbReference>
<dbReference type="InterPro" id="IPR054542">
    <property type="entry name" value="Cys_met_metab_PP"/>
</dbReference>
<comment type="pathway">
    <text evidence="5">Amino-acid biosynthesis; L-methionine biosynthesis via de novo pathway; L-homocysteine from L-cystathionine: step 1/1.</text>
</comment>
<dbReference type="Gene3D" id="3.40.640.10">
    <property type="entry name" value="Type I PLP-dependent aspartate aminotransferase-like (Major domain)"/>
    <property type="match status" value="1"/>
</dbReference>
<evidence type="ECO:0000256" key="8">
    <source>
        <dbReference type="PIRSR" id="PIRSR001434-2"/>
    </source>
</evidence>
<dbReference type="GO" id="GO:0019346">
    <property type="term" value="P:transsulfuration"/>
    <property type="evidence" value="ECO:0007669"/>
    <property type="project" value="InterPro"/>
</dbReference>
<dbReference type="PANTHER" id="PTHR43500:SF1">
    <property type="entry name" value="CYSTATHIONINE BETA-LYASE-RELATED"/>
    <property type="match status" value="1"/>
</dbReference>
<dbReference type="FunFam" id="3.40.640.10:FF:000046">
    <property type="entry name" value="Cystathionine gamma-lyase"/>
    <property type="match status" value="1"/>
</dbReference>
<name>A0A4Q9VFF3_9HYPH</name>
<reference evidence="10 11" key="1">
    <citation type="submission" date="2019-02" db="EMBL/GenBank/DDBJ databases">
        <title>Siculibacillus lacustris gen. nov., sp. nov., a new rosette-forming bacterium isolated from a freshwater crater lake (Lake St. Ana, Romania).</title>
        <authorList>
            <person name="Felfoldi T."/>
            <person name="Marton Z."/>
            <person name="Szabo A."/>
            <person name="Mentes A."/>
            <person name="Boka K."/>
            <person name="Marialigeti K."/>
            <person name="Mathe I."/>
            <person name="Koncz M."/>
            <person name="Schumann P."/>
            <person name="Toth E."/>
        </authorList>
    </citation>
    <scope>NUCLEOTIDE SEQUENCE [LARGE SCALE GENOMIC DNA]</scope>
    <source>
        <strain evidence="10 11">SA-279</strain>
    </source>
</reference>
<evidence type="ECO:0000256" key="7">
    <source>
        <dbReference type="ARBA" id="ARBA00047625"/>
    </source>
</evidence>
<dbReference type="GO" id="GO:0030170">
    <property type="term" value="F:pyridoxal phosphate binding"/>
    <property type="evidence" value="ECO:0007669"/>
    <property type="project" value="InterPro"/>
</dbReference>
<dbReference type="Gene3D" id="3.90.1150.10">
    <property type="entry name" value="Aspartate Aminotransferase, domain 1"/>
    <property type="match status" value="1"/>
</dbReference>
<comment type="cofactor">
    <cofactor evidence="1 9">
        <name>pyridoxal 5'-phosphate</name>
        <dbReference type="ChEBI" id="CHEBI:597326"/>
    </cofactor>
</comment>
<dbReference type="InterPro" id="IPR015421">
    <property type="entry name" value="PyrdxlP-dep_Trfase_major"/>
</dbReference>
<feature type="modified residue" description="N6-(pyridoxal phosphate)lysine" evidence="8">
    <location>
        <position position="212"/>
    </location>
</feature>
<comment type="catalytic activity">
    <reaction evidence="7">
        <text>an S-substituted L-cysteine + H2O = a thiol + pyruvate + NH4(+)</text>
        <dbReference type="Rhea" id="RHEA:18121"/>
        <dbReference type="ChEBI" id="CHEBI:15361"/>
        <dbReference type="ChEBI" id="CHEBI:15377"/>
        <dbReference type="ChEBI" id="CHEBI:28938"/>
        <dbReference type="ChEBI" id="CHEBI:29256"/>
        <dbReference type="ChEBI" id="CHEBI:58717"/>
        <dbReference type="EC" id="4.4.1.13"/>
    </reaction>
</comment>
<dbReference type="InterPro" id="IPR006233">
    <property type="entry name" value="Cys_b_lyase_bac"/>
</dbReference>
<dbReference type="Pfam" id="PF01053">
    <property type="entry name" value="Cys_Met_Meta_PP"/>
    <property type="match status" value="1"/>
</dbReference>
<proteinExistence type="inferred from homology"/>
<evidence type="ECO:0000256" key="1">
    <source>
        <dbReference type="ARBA" id="ARBA00001933"/>
    </source>
</evidence>
<dbReference type="RefSeq" id="WP_131311372.1">
    <property type="nucleotide sequence ID" value="NZ_SJFN01000041.1"/>
</dbReference>
<evidence type="ECO:0000256" key="5">
    <source>
        <dbReference type="ARBA" id="ARBA00046315"/>
    </source>
</evidence>
<keyword evidence="11" id="KW-1185">Reference proteome</keyword>
<dbReference type="PROSITE" id="PS00868">
    <property type="entry name" value="CYS_MET_METAB_PP"/>
    <property type="match status" value="1"/>
</dbReference>
<dbReference type="SUPFAM" id="SSF53383">
    <property type="entry name" value="PLP-dependent transferases"/>
    <property type="match status" value="1"/>
</dbReference>
<dbReference type="NCBIfam" id="TIGR01324">
    <property type="entry name" value="cysta_beta_ly_B"/>
    <property type="match status" value="1"/>
</dbReference>
<dbReference type="PIRSF" id="PIRSF001434">
    <property type="entry name" value="CGS"/>
    <property type="match status" value="1"/>
</dbReference>
<comment type="caution">
    <text evidence="10">The sequence shown here is derived from an EMBL/GenBank/DDBJ whole genome shotgun (WGS) entry which is preliminary data.</text>
</comment>
<keyword evidence="3 8" id="KW-0663">Pyridoxal phosphate</keyword>
<dbReference type="PANTHER" id="PTHR43500">
    <property type="entry name" value="CYSTATHIONINE BETA-LYASE-RELATED"/>
    <property type="match status" value="1"/>
</dbReference>
<keyword evidence="4 10" id="KW-0456">Lyase</keyword>
<dbReference type="AlphaFoldDB" id="A0A4Q9VFF3"/>